<dbReference type="RefSeq" id="WP_086380556.1">
    <property type="nucleotide sequence ID" value="NZ_NBTY01000016.1"/>
</dbReference>
<protein>
    <submittedName>
        <fullName evidence="3">Uncharacterized protein</fullName>
    </submittedName>
</protein>
<evidence type="ECO:0000256" key="2">
    <source>
        <dbReference type="SAM" id="SignalP"/>
    </source>
</evidence>
<comment type="caution">
    <text evidence="3">The sequence shown here is derived from an EMBL/GenBank/DDBJ whole genome shotgun (WGS) entry which is preliminary data.</text>
</comment>
<feature type="transmembrane region" description="Helical" evidence="1">
    <location>
        <begin position="152"/>
        <end position="171"/>
    </location>
</feature>
<feature type="transmembrane region" description="Helical" evidence="1">
    <location>
        <begin position="177"/>
        <end position="195"/>
    </location>
</feature>
<feature type="transmembrane region" description="Helical" evidence="1">
    <location>
        <begin position="292"/>
        <end position="309"/>
    </location>
</feature>
<feature type="signal peptide" evidence="2">
    <location>
        <begin position="1"/>
        <end position="26"/>
    </location>
</feature>
<feature type="transmembrane region" description="Helical" evidence="1">
    <location>
        <begin position="330"/>
        <end position="349"/>
    </location>
</feature>
<proteinExistence type="predicted"/>
<feature type="transmembrane region" description="Helical" evidence="1">
    <location>
        <begin position="50"/>
        <end position="73"/>
    </location>
</feature>
<evidence type="ECO:0000256" key="1">
    <source>
        <dbReference type="SAM" id="Phobius"/>
    </source>
</evidence>
<feature type="transmembrane region" description="Helical" evidence="1">
    <location>
        <begin position="238"/>
        <end position="260"/>
    </location>
</feature>
<feature type="transmembrane region" description="Helical" evidence="1">
    <location>
        <begin position="267"/>
        <end position="286"/>
    </location>
</feature>
<keyword evidence="2" id="KW-0732">Signal</keyword>
<dbReference type="EMBL" id="NBTY01000016">
    <property type="protein sequence ID" value="OTP80122.1"/>
    <property type="molecule type" value="Genomic_DNA"/>
</dbReference>
<sequence>MSNGKLRIRNCALLIFATMLPSAAFAHVKWFCSSADASISPVAPGAVLTPAFALYLGVFLGLLFVGTWIDSWFDRRWPALACTYYVTRSLEEKLMRVAVGAFFLCLWDKGAVVPWSQGGEAILTPELVSGAPWISAVQFSIAAALVWRRTCWLAALGIIIVYGAGIADYGFFHLVDYVFFIGIAGYLALTSFEVSGATRWRVPILCGSLSISLMWTAIEKFLYPQWTITVLTAHPSITAGVAAPVVTVIAGFVEFTLAFFLSTGRGLLRAGAGILLAIFAIAIPEFGHLDAVGHLTIIAILAVVGLHGVSPLHETLRPARGASLHMDASVTLGIYLILIVCFFVAYYGLHRFQFA</sequence>
<gene>
    <name evidence="3" type="ORF">PAMC26510_03950</name>
</gene>
<dbReference type="Proteomes" id="UP000194546">
    <property type="component" value="Unassembled WGS sequence"/>
</dbReference>
<keyword evidence="1" id="KW-0472">Membrane</keyword>
<keyword evidence="1" id="KW-0812">Transmembrane</keyword>
<organism evidence="3 4">
    <name type="scientific">Caballeronia sordidicola</name>
    <name type="common">Burkholderia sordidicola</name>
    <dbReference type="NCBI Taxonomy" id="196367"/>
    <lineage>
        <taxon>Bacteria</taxon>
        <taxon>Pseudomonadati</taxon>
        <taxon>Pseudomonadota</taxon>
        <taxon>Betaproteobacteria</taxon>
        <taxon>Burkholderiales</taxon>
        <taxon>Burkholderiaceae</taxon>
        <taxon>Caballeronia</taxon>
    </lineage>
</organism>
<reference evidence="3 4" key="1">
    <citation type="submission" date="2017-03" db="EMBL/GenBank/DDBJ databases">
        <title>Genome analysis of strain PAMC 26510.</title>
        <authorList>
            <person name="Oh H.-M."/>
            <person name="Yang J.-A."/>
        </authorList>
    </citation>
    <scope>NUCLEOTIDE SEQUENCE [LARGE SCALE GENOMIC DNA]</scope>
    <source>
        <strain evidence="3 4">PAMC 26510</strain>
    </source>
</reference>
<feature type="chain" id="PRO_5012376600" evidence="2">
    <location>
        <begin position="27"/>
        <end position="355"/>
    </location>
</feature>
<evidence type="ECO:0000313" key="3">
    <source>
        <dbReference type="EMBL" id="OTP80122.1"/>
    </source>
</evidence>
<accession>A0A242N952</accession>
<dbReference type="AlphaFoldDB" id="A0A242N952"/>
<evidence type="ECO:0000313" key="4">
    <source>
        <dbReference type="Proteomes" id="UP000194546"/>
    </source>
</evidence>
<name>A0A242N952_CABSO</name>
<keyword evidence="1" id="KW-1133">Transmembrane helix</keyword>